<protein>
    <submittedName>
        <fullName evidence="2">Hint domain-containing protein</fullName>
    </submittedName>
</protein>
<dbReference type="RefSeq" id="WP_274353276.1">
    <property type="nucleotide sequence ID" value="NZ_JAQZSM010000017.1"/>
</dbReference>
<dbReference type="Pfam" id="PF13403">
    <property type="entry name" value="Hint_2"/>
    <property type="match status" value="1"/>
</dbReference>
<dbReference type="InterPro" id="IPR028992">
    <property type="entry name" value="Hedgehog/Intein_dom"/>
</dbReference>
<proteinExistence type="predicted"/>
<name>A0ABT5TEJ8_9RHOB</name>
<accession>A0ABT5TEJ8</accession>
<keyword evidence="3" id="KW-1185">Reference proteome</keyword>
<organism evidence="2 3">
    <name type="scientific">Roseinatronobacter alkalisoli</name>
    <dbReference type="NCBI Taxonomy" id="3028235"/>
    <lineage>
        <taxon>Bacteria</taxon>
        <taxon>Pseudomonadati</taxon>
        <taxon>Pseudomonadota</taxon>
        <taxon>Alphaproteobacteria</taxon>
        <taxon>Rhodobacterales</taxon>
        <taxon>Paracoccaceae</taxon>
        <taxon>Roseinatronobacter</taxon>
    </lineage>
</organism>
<evidence type="ECO:0000313" key="3">
    <source>
        <dbReference type="Proteomes" id="UP001431784"/>
    </source>
</evidence>
<feature type="domain" description="Hedgehog/Intein (Hint)" evidence="1">
    <location>
        <begin position="143"/>
        <end position="278"/>
    </location>
</feature>
<sequence>MSATIYECEVLPADDFIVSWGINEGDQLGPPETCALGDVYRLTSTRHLRRLTLRMDDRITVLRDHSDSCSDTGQLPAGVDVTPLCQMRLMAQDGDLLDMVLLMIGAQRFALPLGPIRPAVNYALIDVNTDDTGFRLSEIVQGCFGAGTRITTADGSLVPIEQIEQGCMVLTRDHGAQPVRWIGKVTLRRFGDFAPVVIPAAGLGNLRSLHLAPRQRIFLYQRGDKRLGARAEILLQARQLVGSAGITQPEGGFVTYYSLAFDEHQIIYAEGVPMESLLVSRATLTRLPATLCSDLKTRFPHLHSNSHFAQDLSSDTLSGAARDTIFSAYSPFPAKAK</sequence>
<evidence type="ECO:0000313" key="2">
    <source>
        <dbReference type="EMBL" id="MDD7972602.1"/>
    </source>
</evidence>
<dbReference type="Proteomes" id="UP001431784">
    <property type="component" value="Unassembled WGS sequence"/>
</dbReference>
<gene>
    <name evidence="2" type="ORF">PUT78_16000</name>
</gene>
<dbReference type="Gene3D" id="2.170.16.10">
    <property type="entry name" value="Hedgehog/Intein (Hint) domain"/>
    <property type="match status" value="1"/>
</dbReference>
<dbReference type="EMBL" id="JAQZSM010000017">
    <property type="protein sequence ID" value="MDD7972602.1"/>
    <property type="molecule type" value="Genomic_DNA"/>
</dbReference>
<dbReference type="InterPro" id="IPR036844">
    <property type="entry name" value="Hint_dom_sf"/>
</dbReference>
<comment type="caution">
    <text evidence="2">The sequence shown here is derived from an EMBL/GenBank/DDBJ whole genome shotgun (WGS) entry which is preliminary data.</text>
</comment>
<evidence type="ECO:0000259" key="1">
    <source>
        <dbReference type="Pfam" id="PF13403"/>
    </source>
</evidence>
<reference evidence="2" key="1">
    <citation type="submission" date="2023-02" db="EMBL/GenBank/DDBJ databases">
        <title>Description of Roseinatronobacter alkalisoli sp. nov., an alkaliphilic bacerium isolated from soda soil.</title>
        <authorList>
            <person name="Wei W."/>
        </authorList>
    </citation>
    <scope>NUCLEOTIDE SEQUENCE</scope>
    <source>
        <strain evidence="2">HJB301</strain>
    </source>
</reference>
<dbReference type="SUPFAM" id="SSF51294">
    <property type="entry name" value="Hedgehog/intein (Hint) domain"/>
    <property type="match status" value="1"/>
</dbReference>